<proteinExistence type="predicted"/>
<feature type="transmembrane region" description="Helical" evidence="6">
    <location>
        <begin position="145"/>
        <end position="169"/>
    </location>
</feature>
<evidence type="ECO:0000256" key="4">
    <source>
        <dbReference type="ARBA" id="ARBA00022989"/>
    </source>
</evidence>
<keyword evidence="2" id="KW-1003">Cell membrane</keyword>
<sequence length="202" mass="21876">MGPFFHGLLLALGLILPLGVQNVFIFNQGAIQPTIKRALPATITAAICDSALILLAIFGVSLIVMQYDWLHLALIIMGITFLLYMGFQIWSSGATPQADAETKQMSAKKQIIFALSVSLLNPHAILDTIGVIGSSSLVYSGTDKVIFTVTCIAVSWCWFHGLCLAGRLLKKVDTTGKFLGMLNKVSAIIIWITALYLLSSIF</sequence>
<keyword evidence="4 6" id="KW-1133">Transmembrane helix</keyword>
<comment type="caution">
    <text evidence="7">The sequence shown here is derived from an EMBL/GenBank/DDBJ whole genome shotgun (WGS) entry which is preliminary data.</text>
</comment>
<organism evidence="7 8">
    <name type="scientific">Peribacillus simplex</name>
    <dbReference type="NCBI Taxonomy" id="1478"/>
    <lineage>
        <taxon>Bacteria</taxon>
        <taxon>Bacillati</taxon>
        <taxon>Bacillota</taxon>
        <taxon>Bacilli</taxon>
        <taxon>Bacillales</taxon>
        <taxon>Bacillaceae</taxon>
        <taxon>Peribacillus</taxon>
    </lineage>
</organism>
<evidence type="ECO:0000256" key="2">
    <source>
        <dbReference type="ARBA" id="ARBA00022475"/>
    </source>
</evidence>
<dbReference type="PANTHER" id="PTHR30086:SF20">
    <property type="entry name" value="ARGININE EXPORTER PROTEIN ARGO-RELATED"/>
    <property type="match status" value="1"/>
</dbReference>
<dbReference type="RefSeq" id="WP_061141243.1">
    <property type="nucleotide sequence ID" value="NZ_LNNH01000012.1"/>
</dbReference>
<feature type="transmembrane region" description="Helical" evidence="6">
    <location>
        <begin position="38"/>
        <end position="63"/>
    </location>
</feature>
<comment type="subcellular location">
    <subcellularLocation>
        <location evidence="1">Cell membrane</location>
        <topology evidence="1">Multi-pass membrane protein</topology>
    </subcellularLocation>
</comment>
<keyword evidence="3 6" id="KW-0812">Transmembrane</keyword>
<gene>
    <name evidence="7" type="ORF">AS888_14720</name>
</gene>
<dbReference type="GO" id="GO:0015171">
    <property type="term" value="F:amino acid transmembrane transporter activity"/>
    <property type="evidence" value="ECO:0007669"/>
    <property type="project" value="TreeGrafter"/>
</dbReference>
<evidence type="ECO:0000313" key="8">
    <source>
        <dbReference type="Proteomes" id="UP000064189"/>
    </source>
</evidence>
<dbReference type="EMBL" id="LNNH01000012">
    <property type="protein sequence ID" value="KWW20885.1"/>
    <property type="molecule type" value="Genomic_DNA"/>
</dbReference>
<accession>A0A109MZT4</accession>
<protein>
    <submittedName>
        <fullName evidence="7">Lysine transporter LysE</fullName>
    </submittedName>
</protein>
<dbReference type="GO" id="GO:0005886">
    <property type="term" value="C:plasma membrane"/>
    <property type="evidence" value="ECO:0007669"/>
    <property type="project" value="UniProtKB-SubCell"/>
</dbReference>
<dbReference type="Proteomes" id="UP000064189">
    <property type="component" value="Unassembled WGS sequence"/>
</dbReference>
<dbReference type="AlphaFoldDB" id="A0A109MZT4"/>
<keyword evidence="5 6" id="KW-0472">Membrane</keyword>
<reference evidence="7 8" key="1">
    <citation type="submission" date="2015-11" db="EMBL/GenBank/DDBJ databases">
        <title>Genome Sequence of Bacillus simplex strain VanAntwerpen2.</title>
        <authorList>
            <person name="Couger M.B."/>
        </authorList>
    </citation>
    <scope>NUCLEOTIDE SEQUENCE [LARGE SCALE GENOMIC DNA]</scope>
    <source>
        <strain evidence="7 8">VanAntwerpen02</strain>
    </source>
</reference>
<name>A0A109MZT4_9BACI</name>
<dbReference type="InterPro" id="IPR001123">
    <property type="entry name" value="LeuE-type"/>
</dbReference>
<evidence type="ECO:0000313" key="7">
    <source>
        <dbReference type="EMBL" id="KWW20885.1"/>
    </source>
</evidence>
<dbReference type="Pfam" id="PF01810">
    <property type="entry name" value="LysE"/>
    <property type="match status" value="1"/>
</dbReference>
<evidence type="ECO:0000256" key="5">
    <source>
        <dbReference type="ARBA" id="ARBA00023136"/>
    </source>
</evidence>
<feature type="transmembrane region" description="Helical" evidence="6">
    <location>
        <begin position="111"/>
        <end position="133"/>
    </location>
</feature>
<evidence type="ECO:0000256" key="3">
    <source>
        <dbReference type="ARBA" id="ARBA00022692"/>
    </source>
</evidence>
<feature type="transmembrane region" description="Helical" evidence="6">
    <location>
        <begin position="181"/>
        <end position="199"/>
    </location>
</feature>
<evidence type="ECO:0000256" key="6">
    <source>
        <dbReference type="SAM" id="Phobius"/>
    </source>
</evidence>
<dbReference type="PANTHER" id="PTHR30086">
    <property type="entry name" value="ARGININE EXPORTER PROTEIN ARGO"/>
    <property type="match status" value="1"/>
</dbReference>
<evidence type="ECO:0000256" key="1">
    <source>
        <dbReference type="ARBA" id="ARBA00004651"/>
    </source>
</evidence>
<keyword evidence="8" id="KW-1185">Reference proteome</keyword>
<feature type="transmembrane region" description="Helical" evidence="6">
    <location>
        <begin position="6"/>
        <end position="26"/>
    </location>
</feature>
<feature type="transmembrane region" description="Helical" evidence="6">
    <location>
        <begin position="69"/>
        <end position="90"/>
    </location>
</feature>